<reference evidence="4" key="2">
    <citation type="submission" date="2022-03" db="EMBL/GenBank/DDBJ databases">
        <title>Draft title - Genomic analysis of global carrot germplasm unveils the trajectory of domestication and the origin of high carotenoid orange carrot.</title>
        <authorList>
            <person name="Iorizzo M."/>
            <person name="Ellison S."/>
            <person name="Senalik D."/>
            <person name="Macko-Podgorni A."/>
            <person name="Grzebelus D."/>
            <person name="Bostan H."/>
            <person name="Rolling W."/>
            <person name="Curaba J."/>
            <person name="Simon P."/>
        </authorList>
    </citation>
    <scope>NUCLEOTIDE SEQUENCE</scope>
    <source>
        <tissue evidence="4">Leaf</tissue>
    </source>
</reference>
<keyword evidence="2" id="KW-0520">NAD</keyword>
<dbReference type="EMBL" id="CP093351">
    <property type="protein sequence ID" value="WOH14691.1"/>
    <property type="molecule type" value="Genomic_DNA"/>
</dbReference>
<dbReference type="PANTHER" id="PTHR13871:SF96">
    <property type="entry name" value="THIOREDOXIN DOMAIN-CONTAINING PROTEIN"/>
    <property type="match status" value="1"/>
</dbReference>
<keyword evidence="1" id="KW-0560">Oxidoreductase</keyword>
<proteinExistence type="predicted"/>
<dbReference type="EMBL" id="LNRQ01000009">
    <property type="protein sequence ID" value="KZM82082.1"/>
    <property type="molecule type" value="Genomic_DNA"/>
</dbReference>
<sequence length="321" mass="36636">MFVVDPTSLVLQCDSGYVFGEFGASGYPFSDKRLEFMLAEDDAAAKQPSLRTLLATSERDYVISNKGHKVSIETLEDKVVALYFYHARSANHYLIETLKVAKNNYKFEVVLLYITEPDLCDGRSYGENSFWKEFKTMPWLALPFRDECCKKLGRVFRQSNNDAEGYDKLVIIGPHGKFIEPFGADILLEYGISAYPFTFSKAVELEIEKIKQLKLEKLWDKNTVCRRNNGSQVSFSELCGKRVMLVLERIGGRKSDFCESSPNAYFLIMLKGRYLLTKGTDDEFEVIRILADNLEFSNGRHFDLKIEGYSTSLEGDLGDHN</sequence>
<keyword evidence="5" id="KW-1185">Reference proteome</keyword>
<accession>A0A175YGY4</accession>
<dbReference type="AlphaFoldDB" id="A0A175YGY4"/>
<dbReference type="PANTHER" id="PTHR13871">
    <property type="entry name" value="THIOREDOXIN"/>
    <property type="match status" value="1"/>
</dbReference>
<dbReference type="Gramene" id="KZM82082">
    <property type="protein sequence ID" value="KZM82082"/>
    <property type="gene ID" value="DCAR_029695"/>
</dbReference>
<reference evidence="3" key="1">
    <citation type="journal article" date="2016" name="Nat. Genet.">
        <title>A high-quality carrot genome assembly provides new insights into carotenoid accumulation and asterid genome evolution.</title>
        <authorList>
            <person name="Iorizzo M."/>
            <person name="Ellison S."/>
            <person name="Senalik D."/>
            <person name="Zeng P."/>
            <person name="Satapoomin P."/>
            <person name="Huang J."/>
            <person name="Bowman M."/>
            <person name="Iovene M."/>
            <person name="Sanseverino W."/>
            <person name="Cavagnaro P."/>
            <person name="Yildiz M."/>
            <person name="Macko-Podgorni A."/>
            <person name="Moranska E."/>
            <person name="Grzebelus E."/>
            <person name="Grzebelus D."/>
            <person name="Ashrafi H."/>
            <person name="Zheng Z."/>
            <person name="Cheng S."/>
            <person name="Spooner D."/>
            <person name="Van Deynze A."/>
            <person name="Simon P."/>
        </authorList>
    </citation>
    <scope>NUCLEOTIDE SEQUENCE [LARGE SCALE GENOMIC DNA]</scope>
    <source>
        <tissue evidence="3">Leaf</tissue>
    </source>
</reference>
<dbReference type="OMA" id="FRDECCK"/>
<name>A0A175YGY4_DAUCS</name>
<organism evidence="3">
    <name type="scientific">Daucus carota subsp. sativus</name>
    <name type="common">Carrot</name>
    <dbReference type="NCBI Taxonomy" id="79200"/>
    <lineage>
        <taxon>Eukaryota</taxon>
        <taxon>Viridiplantae</taxon>
        <taxon>Streptophyta</taxon>
        <taxon>Embryophyta</taxon>
        <taxon>Tracheophyta</taxon>
        <taxon>Spermatophyta</taxon>
        <taxon>Magnoliopsida</taxon>
        <taxon>eudicotyledons</taxon>
        <taxon>Gunneridae</taxon>
        <taxon>Pentapetalae</taxon>
        <taxon>asterids</taxon>
        <taxon>campanulids</taxon>
        <taxon>Apiales</taxon>
        <taxon>Apiaceae</taxon>
        <taxon>Apioideae</taxon>
        <taxon>Scandiceae</taxon>
        <taxon>Daucinae</taxon>
        <taxon>Daucus</taxon>
        <taxon>Daucus sect. Daucus</taxon>
    </lineage>
</organism>
<evidence type="ECO:0008006" key="6">
    <source>
        <dbReference type="Google" id="ProtNLM"/>
    </source>
</evidence>
<gene>
    <name evidence="3" type="ORF">DCAR_029695</name>
    <name evidence="4" type="ORF">DCAR_0934213</name>
</gene>
<dbReference type="Gene3D" id="3.40.30.10">
    <property type="entry name" value="Glutaredoxin"/>
    <property type="match status" value="1"/>
</dbReference>
<protein>
    <recommendedName>
        <fullName evidence="6">Thioredoxin-like fold domain-containing protein</fullName>
    </recommendedName>
</protein>
<evidence type="ECO:0000313" key="5">
    <source>
        <dbReference type="Proteomes" id="UP000077755"/>
    </source>
</evidence>
<evidence type="ECO:0000256" key="2">
    <source>
        <dbReference type="ARBA" id="ARBA00023027"/>
    </source>
</evidence>
<dbReference type="GO" id="GO:0016491">
    <property type="term" value="F:oxidoreductase activity"/>
    <property type="evidence" value="ECO:0007669"/>
    <property type="project" value="UniProtKB-KW"/>
</dbReference>
<evidence type="ECO:0000256" key="1">
    <source>
        <dbReference type="ARBA" id="ARBA00023002"/>
    </source>
</evidence>
<evidence type="ECO:0000313" key="4">
    <source>
        <dbReference type="EMBL" id="WOH14691.1"/>
    </source>
</evidence>
<evidence type="ECO:0000313" key="3">
    <source>
        <dbReference type="EMBL" id="KZM82082.1"/>
    </source>
</evidence>
<dbReference type="InterPro" id="IPR052259">
    <property type="entry name" value="Nucleoredoxin-like"/>
</dbReference>
<dbReference type="Proteomes" id="UP000077755">
    <property type="component" value="Chromosome 9"/>
</dbReference>